<keyword evidence="2" id="KW-1185">Reference proteome</keyword>
<organism evidence="2 3">
    <name type="scientific">Parascaris univalens</name>
    <name type="common">Nematode worm</name>
    <dbReference type="NCBI Taxonomy" id="6257"/>
    <lineage>
        <taxon>Eukaryota</taxon>
        <taxon>Metazoa</taxon>
        <taxon>Ecdysozoa</taxon>
        <taxon>Nematoda</taxon>
        <taxon>Chromadorea</taxon>
        <taxon>Rhabditida</taxon>
        <taxon>Spirurina</taxon>
        <taxon>Ascaridomorpha</taxon>
        <taxon>Ascaridoidea</taxon>
        <taxon>Ascarididae</taxon>
        <taxon>Parascaris</taxon>
    </lineage>
</organism>
<name>A0A914ZSI8_PARUN</name>
<feature type="region of interest" description="Disordered" evidence="1">
    <location>
        <begin position="1"/>
        <end position="21"/>
    </location>
</feature>
<protein>
    <submittedName>
        <fullName evidence="3">Uncharacterized protein</fullName>
    </submittedName>
</protein>
<dbReference type="AlphaFoldDB" id="A0A914ZSI8"/>
<dbReference type="Proteomes" id="UP000887569">
    <property type="component" value="Unplaced"/>
</dbReference>
<accession>A0A914ZSI8</accession>
<evidence type="ECO:0000313" key="2">
    <source>
        <dbReference type="Proteomes" id="UP000887569"/>
    </source>
</evidence>
<evidence type="ECO:0000256" key="1">
    <source>
        <dbReference type="SAM" id="MobiDB-lite"/>
    </source>
</evidence>
<dbReference type="WBParaSite" id="PgB13_g001_t01">
    <property type="protein sequence ID" value="PgB13_g001_t01"/>
    <property type="gene ID" value="PgB13_g001"/>
</dbReference>
<sequence>MTRPVRLVGKSRGSSRKHPSVNLPFTRHISLLLRKKIACQMRNTKVESVEIKELEENKNFFNHSLPMESMDTAKNKRTLNPIRTLSRITRERSV</sequence>
<reference evidence="3" key="1">
    <citation type="submission" date="2022-11" db="UniProtKB">
        <authorList>
            <consortium name="WormBaseParasite"/>
        </authorList>
    </citation>
    <scope>IDENTIFICATION</scope>
</reference>
<proteinExistence type="predicted"/>
<evidence type="ECO:0000313" key="3">
    <source>
        <dbReference type="WBParaSite" id="PgB13_g001_t01"/>
    </source>
</evidence>